<sequence>MKRYHGKTQHSSKPHIGKYAVLFLCIALIVAGALFFFTVYRARYFRVPSIRTVYTQWENKDYAGVYAKTAQILEKRPMDGTALALHGFAAYYLFAEQTDLSIGADYLTAAVVHLRRALYLTKDKDVPKIAYVLGKAYYQQGYYYADLAVKYLDEAYTGGIEASDLSEFRGMAASLLGDTDKAIEAFTQALAANPSDFILYAVAENYKKKGDIQNAKLYLFETIKKTGNAVLEVRCRNQLGLLFLEENKPEEALEQFKLVLEKDVNSADAHYGIGLIHEMQGDMIKARYEWRSAIRLNPIHAETRAKLNIK</sequence>
<feature type="repeat" description="TPR" evidence="1">
    <location>
        <begin position="163"/>
        <end position="196"/>
    </location>
</feature>
<accession>A0AA87NNU3</accession>
<feature type="repeat" description="TPR" evidence="1">
    <location>
        <begin position="267"/>
        <end position="300"/>
    </location>
</feature>
<proteinExistence type="predicted"/>
<dbReference type="Proteomes" id="UP000014634">
    <property type="component" value="Unassembled WGS sequence"/>
</dbReference>
<dbReference type="RefSeq" id="WP_016524106.1">
    <property type="nucleotide sequence ID" value="NZ_KE332517.1"/>
</dbReference>
<dbReference type="InterPro" id="IPR011990">
    <property type="entry name" value="TPR-like_helical_dom_sf"/>
</dbReference>
<evidence type="ECO:0008006" key="5">
    <source>
        <dbReference type="Google" id="ProtNLM"/>
    </source>
</evidence>
<reference evidence="3 4" key="1">
    <citation type="submission" date="2013-04" db="EMBL/GenBank/DDBJ databases">
        <title>The Genome Sequence of Treponema medium ATCC 700293.</title>
        <authorList>
            <consortium name="The Broad Institute Genomics Platform"/>
            <person name="Earl A."/>
            <person name="Ward D."/>
            <person name="Feldgarden M."/>
            <person name="Gevers D."/>
            <person name="Leonetti C."/>
            <person name="Blanton J.M."/>
            <person name="Dewhirst F.E."/>
            <person name="Izard J."/>
            <person name="Walker B."/>
            <person name="Young S."/>
            <person name="Zeng Q."/>
            <person name="Gargeya S."/>
            <person name="Fitzgerald M."/>
            <person name="Haas B."/>
            <person name="Abouelleil A."/>
            <person name="Allen A.W."/>
            <person name="Alvarado L."/>
            <person name="Arachchi H.M."/>
            <person name="Berlin A.M."/>
            <person name="Chapman S.B."/>
            <person name="Gainer-Dewar J."/>
            <person name="Goldberg J."/>
            <person name="Griggs A."/>
            <person name="Gujja S."/>
            <person name="Hansen M."/>
            <person name="Howarth C."/>
            <person name="Imamovic A."/>
            <person name="Ireland A."/>
            <person name="Larimer J."/>
            <person name="McCowan C."/>
            <person name="Murphy C."/>
            <person name="Pearson M."/>
            <person name="Poon T.W."/>
            <person name="Priest M."/>
            <person name="Roberts A."/>
            <person name="Saif S."/>
            <person name="Shea T."/>
            <person name="Sisk P."/>
            <person name="Sykes S."/>
            <person name="Wortman J."/>
            <person name="Nusbaum C."/>
            <person name="Birren B."/>
        </authorList>
    </citation>
    <scope>NUCLEOTIDE SEQUENCE [LARGE SCALE GENOMIC DNA]</scope>
    <source>
        <strain evidence="3 4">ATCC 700293</strain>
    </source>
</reference>
<dbReference type="Pfam" id="PF13181">
    <property type="entry name" value="TPR_8"/>
    <property type="match status" value="1"/>
</dbReference>
<protein>
    <recommendedName>
        <fullName evidence="5">Tetratricopeptide repeat protein</fullName>
    </recommendedName>
</protein>
<dbReference type="InterPro" id="IPR019734">
    <property type="entry name" value="TPR_rpt"/>
</dbReference>
<dbReference type="PROSITE" id="PS50005">
    <property type="entry name" value="TPR"/>
    <property type="match status" value="2"/>
</dbReference>
<dbReference type="Pfam" id="PF13432">
    <property type="entry name" value="TPR_16"/>
    <property type="match status" value="1"/>
</dbReference>
<dbReference type="EMBL" id="ATFE01000016">
    <property type="protein sequence ID" value="EPF27684.1"/>
    <property type="molecule type" value="Genomic_DNA"/>
</dbReference>
<dbReference type="SMART" id="SM00028">
    <property type="entry name" value="TPR"/>
    <property type="match status" value="3"/>
</dbReference>
<keyword evidence="2" id="KW-1133">Transmembrane helix</keyword>
<comment type="caution">
    <text evidence="3">The sequence shown here is derived from an EMBL/GenBank/DDBJ whole genome shotgun (WGS) entry which is preliminary data.</text>
</comment>
<name>A0AA87NNU3_TREMD</name>
<organism evidence="3 4">
    <name type="scientific">Treponema medium ATCC 700293</name>
    <dbReference type="NCBI Taxonomy" id="1125700"/>
    <lineage>
        <taxon>Bacteria</taxon>
        <taxon>Pseudomonadati</taxon>
        <taxon>Spirochaetota</taxon>
        <taxon>Spirochaetia</taxon>
        <taxon>Spirochaetales</taxon>
        <taxon>Treponemataceae</taxon>
        <taxon>Treponema</taxon>
    </lineage>
</organism>
<dbReference type="Gene3D" id="1.25.40.10">
    <property type="entry name" value="Tetratricopeptide repeat domain"/>
    <property type="match status" value="2"/>
</dbReference>
<feature type="transmembrane region" description="Helical" evidence="2">
    <location>
        <begin position="21"/>
        <end position="40"/>
    </location>
</feature>
<dbReference type="SUPFAM" id="SSF48452">
    <property type="entry name" value="TPR-like"/>
    <property type="match status" value="1"/>
</dbReference>
<evidence type="ECO:0000313" key="3">
    <source>
        <dbReference type="EMBL" id="EPF27684.1"/>
    </source>
</evidence>
<dbReference type="AlphaFoldDB" id="A0AA87NNU3"/>
<gene>
    <name evidence="3" type="ORF">HMPREF9195_02182</name>
</gene>
<keyword evidence="2" id="KW-0812">Transmembrane</keyword>
<evidence type="ECO:0000313" key="4">
    <source>
        <dbReference type="Proteomes" id="UP000014634"/>
    </source>
</evidence>
<keyword evidence="1" id="KW-0802">TPR repeat</keyword>
<keyword evidence="2" id="KW-0472">Membrane</keyword>
<evidence type="ECO:0000256" key="2">
    <source>
        <dbReference type="SAM" id="Phobius"/>
    </source>
</evidence>
<evidence type="ECO:0000256" key="1">
    <source>
        <dbReference type="PROSITE-ProRule" id="PRU00339"/>
    </source>
</evidence>